<dbReference type="Proteomes" id="UP000595703">
    <property type="component" value="Chromosome"/>
</dbReference>
<dbReference type="KEGG" id="arev:RVR_1923"/>
<gene>
    <name evidence="1" type="ORF">RVR_1923</name>
</gene>
<reference evidence="1 2" key="4">
    <citation type="journal article" date="2020" name="Sci. Rep.">
        <title>beta-carboline chemical signals induce reveromycin production through a LuxR family regulator in Streptomyces sp. SN-593.</title>
        <authorList>
            <person name="Panthee S."/>
            <person name="Kito N."/>
            <person name="Hayashi T."/>
            <person name="Shimizu T."/>
            <person name="Ishikawa J."/>
            <person name="Hamamoto H."/>
            <person name="Osada H."/>
            <person name="Takahashi S."/>
        </authorList>
    </citation>
    <scope>NUCLEOTIDE SEQUENCE [LARGE SCALE GENOMIC DNA]</scope>
    <source>
        <strain evidence="1 2">SN-593</strain>
    </source>
</reference>
<dbReference type="AlphaFoldDB" id="A0A7U3UPV3"/>
<reference evidence="1 2" key="2">
    <citation type="journal article" date="2011" name="J. Antibiot.">
        <title>Furaquinocins I and J: novel polyketide isoprenoid hybrid compounds from Streptomyces reveromyceticus SN-593.</title>
        <authorList>
            <person name="Panthee S."/>
            <person name="Takahashi S."/>
            <person name="Takagi H."/>
            <person name="Nogawa T."/>
            <person name="Oowada E."/>
            <person name="Uramoto M."/>
            <person name="Osada H."/>
        </authorList>
    </citation>
    <scope>NUCLEOTIDE SEQUENCE [LARGE SCALE GENOMIC DNA]</scope>
    <source>
        <strain evidence="1 2">SN-593</strain>
    </source>
</reference>
<organism evidence="1 2">
    <name type="scientific">Actinacidiphila reveromycinica</name>
    <dbReference type="NCBI Taxonomy" id="659352"/>
    <lineage>
        <taxon>Bacteria</taxon>
        <taxon>Bacillati</taxon>
        <taxon>Actinomycetota</taxon>
        <taxon>Actinomycetes</taxon>
        <taxon>Kitasatosporales</taxon>
        <taxon>Streptomycetaceae</taxon>
        <taxon>Actinacidiphila</taxon>
    </lineage>
</organism>
<reference evidence="1 2" key="3">
    <citation type="journal article" date="2011" name="Nat. Chem. Biol.">
        <title>Reveromycin A biosynthesis uses RevG and RevJ for stereospecific spiroacetal formation.</title>
        <authorList>
            <person name="Takahashi S."/>
            <person name="Toyoda A."/>
            <person name="Sekiyama Y."/>
            <person name="Takagi H."/>
            <person name="Nogawa T."/>
            <person name="Uramoto M."/>
            <person name="Suzuki R."/>
            <person name="Koshino H."/>
            <person name="Kumano T."/>
            <person name="Panthee S."/>
            <person name="Dairi T."/>
            <person name="Ishikawa J."/>
            <person name="Ikeda H."/>
            <person name="Sakaki Y."/>
            <person name="Osada H."/>
        </authorList>
    </citation>
    <scope>NUCLEOTIDE SEQUENCE [LARGE SCALE GENOMIC DNA]</scope>
    <source>
        <strain evidence="1 2">SN-593</strain>
    </source>
</reference>
<evidence type="ECO:0008006" key="3">
    <source>
        <dbReference type="Google" id="ProtNLM"/>
    </source>
</evidence>
<reference evidence="1 2" key="1">
    <citation type="journal article" date="2010" name="J. Bacteriol.">
        <title>Biochemical characterization of a novel indole prenyltransferase from Streptomyces sp. SN-593.</title>
        <authorList>
            <person name="Takahashi S."/>
            <person name="Takagi H."/>
            <person name="Toyoda A."/>
            <person name="Uramoto M."/>
            <person name="Nogawa T."/>
            <person name="Ueki M."/>
            <person name="Sakaki Y."/>
            <person name="Osada H."/>
        </authorList>
    </citation>
    <scope>NUCLEOTIDE SEQUENCE [LARGE SCALE GENOMIC DNA]</scope>
    <source>
        <strain evidence="1 2">SN-593</strain>
    </source>
</reference>
<protein>
    <recommendedName>
        <fullName evidence="3">Transcriptional regulator</fullName>
    </recommendedName>
</protein>
<evidence type="ECO:0000313" key="2">
    <source>
        <dbReference type="Proteomes" id="UP000595703"/>
    </source>
</evidence>
<proteinExistence type="predicted"/>
<keyword evidence="2" id="KW-1185">Reference proteome</keyword>
<name>A0A7U3UPV3_9ACTN</name>
<evidence type="ECO:0000313" key="1">
    <source>
        <dbReference type="EMBL" id="BBA96572.1"/>
    </source>
</evidence>
<dbReference type="EMBL" id="AP018365">
    <property type="protein sequence ID" value="BBA96572.1"/>
    <property type="molecule type" value="Genomic_DNA"/>
</dbReference>
<sequence length="261" mass="27662">MRDDVDLLRDVLHRPHPATTRTQLARTAAGITGLVAIIQHDRGDQREAHRWFATAERAASESGDRHMLAWTLARHAMVPLNYGAPEAAAALAIQARVAAGRTPSASAALAAAVSARALAANGDRQGALRGVADARTIAGRLDGSQAADSWFGYPPQKHHVHLSQAFTLLGSTKDAYAEQDAAVALTRTPSVMTRALLDIDKATCLSVEGDTAHAAEEAAGVWEALPPAYRGGLIQERTVALCDTISDTAPDLARQLRVTFV</sequence>
<accession>A0A7U3UPV3</accession>